<evidence type="ECO:0000259" key="2">
    <source>
        <dbReference type="Pfam" id="PF13193"/>
    </source>
</evidence>
<feature type="domain" description="AMP-binding enzyme C-terminal" evidence="2">
    <location>
        <begin position="416"/>
        <end position="490"/>
    </location>
</feature>
<dbReference type="InterPro" id="IPR020845">
    <property type="entry name" value="AMP-binding_CS"/>
</dbReference>
<protein>
    <submittedName>
        <fullName evidence="3">Long-chain acyl-CoA synthetase</fullName>
        <ecNumber evidence="3">6.2.1.3</ecNumber>
    </submittedName>
</protein>
<dbReference type="SUPFAM" id="SSF56801">
    <property type="entry name" value="Acetyl-CoA synthetase-like"/>
    <property type="match status" value="1"/>
</dbReference>
<evidence type="ECO:0000313" key="4">
    <source>
        <dbReference type="Proteomes" id="UP000539313"/>
    </source>
</evidence>
<dbReference type="InterPro" id="IPR042099">
    <property type="entry name" value="ANL_N_sf"/>
</dbReference>
<dbReference type="Proteomes" id="UP000539313">
    <property type="component" value="Unassembled WGS sequence"/>
</dbReference>
<dbReference type="EC" id="6.2.1.3" evidence="3"/>
<dbReference type="AlphaFoldDB" id="A0A7W3MWU9"/>
<dbReference type="Pfam" id="PF13193">
    <property type="entry name" value="AMP-binding_C"/>
    <property type="match status" value="1"/>
</dbReference>
<accession>A0A7W3MWU9</accession>
<dbReference type="InterPro" id="IPR000873">
    <property type="entry name" value="AMP-dep_synth/lig_dom"/>
</dbReference>
<organism evidence="3 4">
    <name type="scientific">Thermomonospora cellulosilytica</name>
    <dbReference type="NCBI Taxonomy" id="1411118"/>
    <lineage>
        <taxon>Bacteria</taxon>
        <taxon>Bacillati</taxon>
        <taxon>Actinomycetota</taxon>
        <taxon>Actinomycetes</taxon>
        <taxon>Streptosporangiales</taxon>
        <taxon>Thermomonosporaceae</taxon>
        <taxon>Thermomonospora</taxon>
    </lineage>
</organism>
<proteinExistence type="predicted"/>
<dbReference type="Pfam" id="PF00501">
    <property type="entry name" value="AMP-binding"/>
    <property type="match status" value="1"/>
</dbReference>
<evidence type="ECO:0000259" key="1">
    <source>
        <dbReference type="Pfam" id="PF00501"/>
    </source>
</evidence>
<dbReference type="GO" id="GO:0004467">
    <property type="term" value="F:long-chain fatty acid-CoA ligase activity"/>
    <property type="evidence" value="ECO:0007669"/>
    <property type="project" value="UniProtKB-EC"/>
</dbReference>
<dbReference type="Gene3D" id="3.40.50.12780">
    <property type="entry name" value="N-terminal domain of ligase-like"/>
    <property type="match status" value="1"/>
</dbReference>
<keyword evidence="3" id="KW-0436">Ligase</keyword>
<name>A0A7W3MWU9_9ACTN</name>
<dbReference type="InterPro" id="IPR045851">
    <property type="entry name" value="AMP-bd_C_sf"/>
</dbReference>
<comment type="caution">
    <text evidence="3">The sequence shown here is derived from an EMBL/GenBank/DDBJ whole genome shotgun (WGS) entry which is preliminary data.</text>
</comment>
<sequence length="508" mass="55707">MERTLGRLTEQAWERFDDYPSLFFEGRWYHSQELAERARRVAGGLAGLGVRPGDRVVVMMANCPEVGITYQALWRAGAAITPVVFLVSHDELRHILVDSGARLVVTTSEVLLTVQLAADGLDVPIVVAGDAPEGTIPYADLERADELPLVDRAEDDMAALMYTGGTTGRAKGVMLTHAGLYRASQSSQQAGRVPGLTRALIPLPLSHSFGLLTTLVGMHTDEPNVAVLMRWFDAKEWIRLAAEHRIQRCPLVPAMIHMLLAEPDFGRTPLPDLRYVVSGAAPLAREALEEFERRVPGVQILEGYGMTETCATTAVNRPGDRRIGSVGKPLPGYTVTIRDDEGRALPPGEDGEICIASDSLMLGYWHAEDATAAAMSDGELRSGDIGHLDEDGFLYIVDRKKDLIIRGGFNVFPRDVEDVLAEHPEVTMAGVVGRPDPKSGEEVVAFVSLVPGATVTPAELVEWTRERIGRIKYPREIHVVDSVPVTRVFKTDRKRLREMLKELPSPTS</sequence>
<keyword evidence="4" id="KW-1185">Reference proteome</keyword>
<evidence type="ECO:0000313" key="3">
    <source>
        <dbReference type="EMBL" id="MBA9003353.1"/>
    </source>
</evidence>
<reference evidence="3 4" key="1">
    <citation type="submission" date="2020-08" db="EMBL/GenBank/DDBJ databases">
        <title>Sequencing the genomes of 1000 actinobacteria strains.</title>
        <authorList>
            <person name="Klenk H.-P."/>
        </authorList>
    </citation>
    <scope>NUCLEOTIDE SEQUENCE [LARGE SCALE GENOMIC DNA]</scope>
    <source>
        <strain evidence="3 4">DSM 45823</strain>
    </source>
</reference>
<gene>
    <name evidence="3" type="ORF">HNR21_002235</name>
</gene>
<dbReference type="PANTHER" id="PTHR24096">
    <property type="entry name" value="LONG-CHAIN-FATTY-ACID--COA LIGASE"/>
    <property type="match status" value="1"/>
</dbReference>
<dbReference type="PROSITE" id="PS00455">
    <property type="entry name" value="AMP_BINDING"/>
    <property type="match status" value="1"/>
</dbReference>
<dbReference type="Gene3D" id="3.30.300.30">
    <property type="match status" value="1"/>
</dbReference>
<dbReference type="InterPro" id="IPR025110">
    <property type="entry name" value="AMP-bd_C"/>
</dbReference>
<dbReference type="RefSeq" id="WP_182705129.1">
    <property type="nucleotide sequence ID" value="NZ_JACJII010000001.1"/>
</dbReference>
<dbReference type="EMBL" id="JACJII010000001">
    <property type="protein sequence ID" value="MBA9003353.1"/>
    <property type="molecule type" value="Genomic_DNA"/>
</dbReference>
<feature type="domain" description="AMP-dependent synthetase/ligase" evidence="1">
    <location>
        <begin position="10"/>
        <end position="365"/>
    </location>
</feature>